<reference evidence="1 2" key="1">
    <citation type="submission" date="2016-10" db="EMBL/GenBank/DDBJ databases">
        <title>Arsenicibacter rosenii gen. nov., sp. nov., an efficient arsenic-methylating bacterium isolated from an arsenic-contaminated paddy soil.</title>
        <authorList>
            <person name="Huang K."/>
        </authorList>
    </citation>
    <scope>NUCLEOTIDE SEQUENCE [LARGE SCALE GENOMIC DNA]</scope>
    <source>
        <strain evidence="1 2">SM-1</strain>
    </source>
</reference>
<sequence length="338" mass="38921">MLVVSGLLLLTCQPDRQTPKHLSPAFYFWQTTFRLSPTEQQALKSHHVSTVYVRFFDVDLDAQRQQPVPKAPIRFTGKLPAGLRIVPVVFITNQTLRQIRPAAIRQLAEHLLTRIKAIAQEQGIQPAEIQLDCDWTQSTRDRYFALIQLVRKQSRVPVSATIRLHQVKYMAQTGVPPADRGMLMVYNMSDWKRPDTRNSIYDVDVAERYTSVLDQYPLPLDVVFPLFRWTVVYRNARFLVLLNNLEQATLRKQPFLAMQTDTNRFVARRDTVALGLSIRKGDLFRAEACSVEELARGKAAILKKIQTEKITFALYHLDSTVLTRYPHAFIKSLFRSVP</sequence>
<proteinExistence type="predicted"/>
<dbReference type="Proteomes" id="UP000181790">
    <property type="component" value="Unassembled WGS sequence"/>
</dbReference>
<accession>A0A1S2VBF4</accession>
<name>A0A1S2VBF4_9BACT</name>
<evidence type="ECO:0000313" key="1">
    <source>
        <dbReference type="EMBL" id="OIN56087.1"/>
    </source>
</evidence>
<keyword evidence="2" id="KW-1185">Reference proteome</keyword>
<organism evidence="1 2">
    <name type="scientific">Arsenicibacter rosenii</name>
    <dbReference type="NCBI Taxonomy" id="1750698"/>
    <lineage>
        <taxon>Bacteria</taxon>
        <taxon>Pseudomonadati</taxon>
        <taxon>Bacteroidota</taxon>
        <taxon>Cytophagia</taxon>
        <taxon>Cytophagales</taxon>
        <taxon>Spirosomataceae</taxon>
        <taxon>Arsenicibacter</taxon>
    </lineage>
</organism>
<dbReference type="EMBL" id="MORL01000029">
    <property type="protein sequence ID" value="OIN56087.1"/>
    <property type="molecule type" value="Genomic_DNA"/>
</dbReference>
<comment type="caution">
    <text evidence="1">The sequence shown here is derived from an EMBL/GenBank/DDBJ whole genome shotgun (WGS) entry which is preliminary data.</text>
</comment>
<dbReference type="AlphaFoldDB" id="A0A1S2VBF4"/>
<protein>
    <submittedName>
        <fullName evidence="1">Uncharacterized protein</fullName>
    </submittedName>
</protein>
<gene>
    <name evidence="1" type="ORF">BLX24_26615</name>
</gene>
<dbReference type="OrthoDB" id="634553at2"/>
<evidence type="ECO:0000313" key="2">
    <source>
        <dbReference type="Proteomes" id="UP000181790"/>
    </source>
</evidence>